<keyword evidence="1" id="KW-0812">Transmembrane</keyword>
<keyword evidence="4" id="KW-1185">Reference proteome</keyword>
<reference evidence="3 5" key="3">
    <citation type="journal article" date="2015" name="PLoS ONE">
        <title>Spontaneous Deletion of an "ORFanage" Region Facilitates Host Adaptation in a "Photosynthetic" Cyanophage.</title>
        <authorList>
            <person name="Puxty R.J."/>
            <person name="Perez-Sepulveda B."/>
            <person name="Rihtman B."/>
            <person name="Evans D.J."/>
            <person name="Millard A.D."/>
            <person name="Scanlan D.J."/>
        </authorList>
    </citation>
    <scope>NUCLEOTIDE SEQUENCE [LARGE SCALE GENOMIC DNA]</scope>
</reference>
<dbReference type="KEGG" id="vg:3260423"/>
<organismHost>
    <name type="scientific">Synechococcus</name>
    <dbReference type="NCBI Taxonomy" id="1129"/>
</organismHost>
<evidence type="ECO:0000313" key="3">
    <source>
        <dbReference type="EMBL" id="CFW42143.1"/>
    </source>
</evidence>
<name>Q5GQR3_BPSYP</name>
<accession>Q5GQR3</accession>
<reference evidence="3" key="4">
    <citation type="submission" date="2015-02" db="EMBL/GenBank/DDBJ databases">
        <authorList>
            <person name="Chooi Y.-H."/>
        </authorList>
    </citation>
    <scope>NUCLEOTIDE SEQUENCE</scope>
</reference>
<organism evidence="2 4">
    <name type="scientific">Synechococcus phage S-PM2</name>
    <dbReference type="NCBI Taxonomy" id="238854"/>
    <lineage>
        <taxon>Viruses</taxon>
        <taxon>Duplodnaviria</taxon>
        <taxon>Heunggongvirae</taxon>
        <taxon>Uroviricota</taxon>
        <taxon>Caudoviricetes</taxon>
        <taxon>Pantevenvirales</taxon>
        <taxon>Kyanoviridae</taxon>
        <taxon>Nodensvirus</taxon>
        <taxon>Nodensvirus spm2</taxon>
    </lineage>
</organism>
<keyword evidence="1" id="KW-1133">Transmembrane helix</keyword>
<reference evidence="2 4" key="2">
    <citation type="journal article" date="2005" name="J. Bacteriol.">
        <title>The genome of S-PM2, a 'photosynthetic' T4-type bacteriophage that infects marine Synechococcus strains.</title>
        <authorList>
            <person name="Mann N.H."/>
            <person name="Clokie M.R."/>
            <person name="Millard A."/>
            <person name="Cook A."/>
            <person name="Wilson W.H."/>
            <person name="Wheatley P.J."/>
            <person name="Letarov A."/>
            <person name="Krisch H.M."/>
        </authorList>
    </citation>
    <scope>NUCLEOTIDE SEQUENCE</scope>
</reference>
<feature type="transmembrane region" description="Helical" evidence="1">
    <location>
        <begin position="12"/>
        <end position="32"/>
    </location>
</feature>
<dbReference type="EMBL" id="AJ630128">
    <property type="protein sequence ID" value="CAF34071.1"/>
    <property type="molecule type" value="Genomic_DNA"/>
</dbReference>
<evidence type="ECO:0000313" key="4">
    <source>
        <dbReference type="Proteomes" id="UP000000994"/>
    </source>
</evidence>
<keyword evidence="1" id="KW-0472">Membrane</keyword>
<dbReference type="EMBL" id="LN828717">
    <property type="protein sequence ID" value="CFW42143.1"/>
    <property type="molecule type" value="Genomic_DNA"/>
</dbReference>
<sequence length="59" mass="6730">MKKYLILVKKRSQIVLLILNIIIASANLVTVTESLDKNVPKMLLYCQSINHTTTICQEQ</sequence>
<dbReference type="RefSeq" id="YP_195041.1">
    <property type="nucleotide sequence ID" value="NC_006820.1"/>
</dbReference>
<protein>
    <submittedName>
        <fullName evidence="2">Hypothetical-Protein / belonging to T4-LIKE GC: 753</fullName>
    </submittedName>
</protein>
<gene>
    <name evidence="3" type="ORF">S-PM2d007</name>
    <name evidence="2" type="ORF">S-PM2p007</name>
</gene>
<evidence type="ECO:0000313" key="5">
    <source>
        <dbReference type="Proteomes" id="UP000246186"/>
    </source>
</evidence>
<proteinExistence type="predicted"/>
<evidence type="ECO:0000313" key="2">
    <source>
        <dbReference type="EMBL" id="CAF34071.1"/>
    </source>
</evidence>
<dbReference type="Proteomes" id="UP000246186">
    <property type="component" value="Genome"/>
</dbReference>
<evidence type="ECO:0000256" key="1">
    <source>
        <dbReference type="SAM" id="Phobius"/>
    </source>
</evidence>
<reference evidence="2 4" key="1">
    <citation type="journal article" date="2004" name="Proc. Natl. Acad. Sci. U.S.A.">
        <title>Genetic organization of the psbAD region in phages infecting marine Synechococcus strains.</title>
        <authorList>
            <person name="Millard A."/>
            <person name="Clokie M.R."/>
            <person name="Shub D.A."/>
            <person name="Mann N.H."/>
        </authorList>
    </citation>
    <scope>NUCLEOTIDE SEQUENCE [LARGE SCALE GENOMIC DNA]</scope>
</reference>
<dbReference type="Proteomes" id="UP000000994">
    <property type="component" value="Segment"/>
</dbReference>
<dbReference type="GeneID" id="3260423"/>